<evidence type="ECO:0000259" key="5">
    <source>
        <dbReference type="Pfam" id="PF17908"/>
    </source>
</evidence>
<feature type="repeat" description="WD" evidence="3">
    <location>
        <begin position="956"/>
        <end position="997"/>
    </location>
</feature>
<feature type="compositionally biased region" description="Low complexity" evidence="4">
    <location>
        <begin position="21"/>
        <end position="34"/>
    </location>
</feature>
<dbReference type="CDD" id="cd00200">
    <property type="entry name" value="WD40"/>
    <property type="match status" value="3"/>
</dbReference>
<feature type="repeat" description="WD" evidence="3">
    <location>
        <begin position="862"/>
        <end position="903"/>
    </location>
</feature>
<name>A0AAV1HQF9_9CHLO</name>
<organism evidence="6 7">
    <name type="scientific">Coccomyxa viridis</name>
    <dbReference type="NCBI Taxonomy" id="1274662"/>
    <lineage>
        <taxon>Eukaryota</taxon>
        <taxon>Viridiplantae</taxon>
        <taxon>Chlorophyta</taxon>
        <taxon>core chlorophytes</taxon>
        <taxon>Trebouxiophyceae</taxon>
        <taxon>Trebouxiophyceae incertae sedis</taxon>
        <taxon>Coccomyxaceae</taxon>
        <taxon>Coccomyxa</taxon>
    </lineage>
</organism>
<dbReference type="PROSITE" id="PS50082">
    <property type="entry name" value="WD_REPEATS_2"/>
    <property type="match status" value="12"/>
</dbReference>
<feature type="compositionally biased region" description="Low complexity" evidence="4">
    <location>
        <begin position="79"/>
        <end position="99"/>
    </location>
</feature>
<dbReference type="InterPro" id="IPR011047">
    <property type="entry name" value="Quinoprotein_ADH-like_sf"/>
</dbReference>
<feature type="repeat" description="WD" evidence="3">
    <location>
        <begin position="998"/>
        <end position="1039"/>
    </location>
</feature>
<feature type="domain" description="APAF-1 helical" evidence="5">
    <location>
        <begin position="335"/>
        <end position="408"/>
    </location>
</feature>
<dbReference type="InterPro" id="IPR020472">
    <property type="entry name" value="WD40_PAC1"/>
</dbReference>
<dbReference type="PANTHER" id="PTHR19848:SF8">
    <property type="entry name" value="F-BOX AND WD REPEAT DOMAIN CONTAINING 7"/>
    <property type="match status" value="1"/>
</dbReference>
<feature type="compositionally biased region" description="Basic and acidic residues" evidence="4">
    <location>
        <begin position="56"/>
        <end position="68"/>
    </location>
</feature>
<keyword evidence="1 3" id="KW-0853">WD repeat</keyword>
<feature type="repeat" description="WD" evidence="3">
    <location>
        <begin position="657"/>
        <end position="698"/>
    </location>
</feature>
<proteinExistence type="predicted"/>
<dbReference type="Proteomes" id="UP001314263">
    <property type="component" value="Unassembled WGS sequence"/>
</dbReference>
<dbReference type="AlphaFoldDB" id="A0AAV1HQF9"/>
<feature type="repeat" description="WD" evidence="3">
    <location>
        <begin position="699"/>
        <end position="739"/>
    </location>
</feature>
<feature type="repeat" description="WD" evidence="3">
    <location>
        <begin position="1081"/>
        <end position="1117"/>
    </location>
</feature>
<dbReference type="InterPro" id="IPR041452">
    <property type="entry name" value="APAF1_C"/>
</dbReference>
<feature type="compositionally biased region" description="Polar residues" evidence="4">
    <location>
        <begin position="156"/>
        <end position="171"/>
    </location>
</feature>
<feature type="repeat" description="WD" evidence="3">
    <location>
        <begin position="567"/>
        <end position="608"/>
    </location>
</feature>
<feature type="region of interest" description="Disordered" evidence="4">
    <location>
        <begin position="1"/>
        <end position="108"/>
    </location>
</feature>
<dbReference type="SUPFAM" id="SSF50998">
    <property type="entry name" value="Quinoprotein alcohol dehydrogenase-like"/>
    <property type="match status" value="2"/>
</dbReference>
<evidence type="ECO:0000313" key="6">
    <source>
        <dbReference type="EMBL" id="CAK0734904.1"/>
    </source>
</evidence>
<gene>
    <name evidence="6" type="ORF">CVIRNUC_000500</name>
</gene>
<feature type="repeat" description="WD" evidence="3">
    <location>
        <begin position="483"/>
        <end position="524"/>
    </location>
</feature>
<dbReference type="InterPro" id="IPR015943">
    <property type="entry name" value="WD40/YVTN_repeat-like_dom_sf"/>
</dbReference>
<dbReference type="PRINTS" id="PR00320">
    <property type="entry name" value="GPROTEINBRPT"/>
</dbReference>
<sequence>MKSLIHKWTKPRKEKSKSSAGGLESGSRQSSSESHQYGQNKLSNSNSARADGPGMEAKDFGKFSDDSAFRASIGDMHRSQGNSSSTAGESSSLSHFSSSIEGKPSMDSVLRPQMVKQGKGKTTTPVMSLGKIMNGLHIKSSKVDDSNDAEQVVPDSAQQRPSMESVQSGALSVSTTRSRRSSFALERASFDANRSSLELFGQRRNSTNSRSSMEFAQGLPHTHSSSQALAMLCERAGLPEDLRSLYARLMVVPPDTPLPMTMLKRLWNLEAEDKAEATASLFEQKGVMRVASLFDGTAWALVTPEHLYALSTAQPMGNTAYHAALLDTYRGSATTFAAVPDDGYIMQNVGHHLVGAGRLEDLKQLLASPGWLERKLHSYGTASAVADFRRYLMVSGDEEVKLLLEAFQMSVSSCLSHPQTPVLRAQMLGRLMAVQLSRSVKEWLVREDGGSEEAGRHAAAASPCLFTRTPSLEQAGGLQRMTLRGHTGGISKVLLTPGGIDVITVSADSTARVWDMEIGDCVLLLGGHTGPLTNVAAAADGSVLITTSSDGTARVWELEKGDCLHTLAGHTAAVNCAAVDAEGRLAITGSADGTGRVWDLLSAQCIHILSGHEHSSGHASGVWAVALTPDGRRAITAGEDFTARVWDVLTGRCTASLAGHSGWVVDVAITADGSRCVTASHDGTARLWDIARGTCERVMQGHTGRLNSVRLGPDNMALTVSDDYTARAWDLRTGKCKHVFKGHGGWLTDGAIANCGTRALTTSGDELAVVWDMVKGSCLNVLEGHSGEVRSVVLTRRGRFAVTGSADCTARVWDLDATSAHTQGTHTGRVSGLVINGDTAITFGNDEAIVWDTAKGNCQAVLRGHDASMRWAELIHDGRELLTASADGMVKRWDLHTVTCKQTSPGNPGSRVKSFAVSSNGKVGVTVLFDSSISVWDLKTMQLKCALQKRGERDASRVHSGGVNAALVSQDGRLAVTLSKDCTARVWDLETGTCRHVLVGHTDGLETGAMSKDGSMVLTAAYDKSARVWDTASGKCLAVLASSAQVVRCAVSPSGRLAATATQDHSIQIWDLPSGRILQDLTGHGDDITGLAFSSDSAIIVSSSRDCSLRVWQVSTGAVDGFFMADTGLTCCEFAGLPGKGMTVVAGSESGVVHFLELPL</sequence>
<evidence type="ECO:0000313" key="7">
    <source>
        <dbReference type="Proteomes" id="UP001314263"/>
    </source>
</evidence>
<dbReference type="Gene3D" id="2.130.10.10">
    <property type="entry name" value="YVTN repeat-like/Quinoprotein amine dehydrogenase"/>
    <property type="match status" value="6"/>
</dbReference>
<feature type="repeat" description="WD" evidence="3">
    <location>
        <begin position="525"/>
        <end position="566"/>
    </location>
</feature>
<dbReference type="Gene3D" id="1.25.40.370">
    <property type="match status" value="1"/>
</dbReference>
<keyword evidence="2" id="KW-0677">Repeat</keyword>
<dbReference type="Pfam" id="PF17908">
    <property type="entry name" value="APAF1_C"/>
    <property type="match status" value="1"/>
</dbReference>
<dbReference type="SMART" id="SM00320">
    <property type="entry name" value="WD40"/>
    <property type="match status" value="15"/>
</dbReference>
<dbReference type="PANTHER" id="PTHR19848">
    <property type="entry name" value="WD40 REPEAT PROTEIN"/>
    <property type="match status" value="1"/>
</dbReference>
<evidence type="ECO:0000256" key="4">
    <source>
        <dbReference type="SAM" id="MobiDB-lite"/>
    </source>
</evidence>
<dbReference type="PROSITE" id="PS50294">
    <property type="entry name" value="WD_REPEATS_REGION"/>
    <property type="match status" value="12"/>
</dbReference>
<feature type="region of interest" description="Disordered" evidence="4">
    <location>
        <begin position="140"/>
        <end position="173"/>
    </location>
</feature>
<dbReference type="InterPro" id="IPR019775">
    <property type="entry name" value="WD40_repeat_CS"/>
</dbReference>
<dbReference type="InterPro" id="IPR001680">
    <property type="entry name" value="WD40_rpt"/>
</dbReference>
<accession>A0AAV1HQF9</accession>
<feature type="compositionally biased region" description="Basic residues" evidence="4">
    <location>
        <begin position="1"/>
        <end position="15"/>
    </location>
</feature>
<protein>
    <recommendedName>
        <fullName evidence="5">APAF-1 helical domain-containing protein</fullName>
    </recommendedName>
</protein>
<feature type="repeat" description="WD" evidence="3">
    <location>
        <begin position="782"/>
        <end position="823"/>
    </location>
</feature>
<reference evidence="6 7" key="1">
    <citation type="submission" date="2023-10" db="EMBL/GenBank/DDBJ databases">
        <authorList>
            <person name="Maclean D."/>
            <person name="Macfadyen A."/>
        </authorList>
    </citation>
    <scope>NUCLEOTIDE SEQUENCE [LARGE SCALE GENOMIC DNA]</scope>
</reference>
<dbReference type="Pfam" id="PF00400">
    <property type="entry name" value="WD40"/>
    <property type="match status" value="13"/>
</dbReference>
<feature type="repeat" description="WD" evidence="3">
    <location>
        <begin position="615"/>
        <end position="656"/>
    </location>
</feature>
<evidence type="ECO:0000256" key="2">
    <source>
        <dbReference type="ARBA" id="ARBA00022737"/>
    </source>
</evidence>
<feature type="repeat" description="WD" evidence="3">
    <location>
        <begin position="1039"/>
        <end position="1080"/>
    </location>
</feature>
<comment type="caution">
    <text evidence="6">The sequence shown here is derived from an EMBL/GenBank/DDBJ whole genome shotgun (WGS) entry which is preliminary data.</text>
</comment>
<dbReference type="EMBL" id="CAUYUE010000001">
    <property type="protein sequence ID" value="CAK0734904.1"/>
    <property type="molecule type" value="Genomic_DNA"/>
</dbReference>
<evidence type="ECO:0000256" key="1">
    <source>
        <dbReference type="ARBA" id="ARBA00022574"/>
    </source>
</evidence>
<feature type="compositionally biased region" description="Polar residues" evidence="4">
    <location>
        <begin position="35"/>
        <end position="48"/>
    </location>
</feature>
<evidence type="ECO:0000256" key="3">
    <source>
        <dbReference type="PROSITE-ProRule" id="PRU00221"/>
    </source>
</evidence>
<dbReference type="PROSITE" id="PS00678">
    <property type="entry name" value="WD_REPEATS_1"/>
    <property type="match status" value="9"/>
</dbReference>
<keyword evidence="7" id="KW-1185">Reference proteome</keyword>